<keyword evidence="2" id="KW-1185">Reference proteome</keyword>
<evidence type="ECO:0000313" key="2">
    <source>
        <dbReference type="Proteomes" id="UP001497535"/>
    </source>
</evidence>
<dbReference type="EMBL" id="CAVMJV010000096">
    <property type="protein sequence ID" value="CAK5094079.1"/>
    <property type="molecule type" value="Genomic_DNA"/>
</dbReference>
<sequence>MPPNFFYSTARLTNDFNSRYSVQWGDQNNIGRTINNRVTVPNVLTNDQVSYSSERSSSQVPNKQHENNIDQAKSVKEQTNNIEEYEEEWVYEDVSSEPVDDEEVKTEEVPNILTTPTSSVEALIDGIEGVHQKNKKSDHIVC</sequence>
<name>A0ACB1AQK5_MELEN</name>
<gene>
    <name evidence="1" type="ORF">MENTE1834_LOCUS40518</name>
</gene>
<evidence type="ECO:0000313" key="1">
    <source>
        <dbReference type="EMBL" id="CAK5094079.1"/>
    </source>
</evidence>
<protein>
    <submittedName>
        <fullName evidence="1">Uncharacterized protein</fullName>
    </submittedName>
</protein>
<reference evidence="1" key="1">
    <citation type="submission" date="2023-11" db="EMBL/GenBank/DDBJ databases">
        <authorList>
            <person name="Poullet M."/>
        </authorList>
    </citation>
    <scope>NUCLEOTIDE SEQUENCE</scope>
    <source>
        <strain evidence="1">E1834</strain>
    </source>
</reference>
<accession>A0ACB1AQK5</accession>
<comment type="caution">
    <text evidence="1">The sequence shown here is derived from an EMBL/GenBank/DDBJ whole genome shotgun (WGS) entry which is preliminary data.</text>
</comment>
<proteinExistence type="predicted"/>
<organism evidence="1 2">
    <name type="scientific">Meloidogyne enterolobii</name>
    <name type="common">Root-knot nematode worm</name>
    <name type="synonym">Meloidogyne mayaguensis</name>
    <dbReference type="NCBI Taxonomy" id="390850"/>
    <lineage>
        <taxon>Eukaryota</taxon>
        <taxon>Metazoa</taxon>
        <taxon>Ecdysozoa</taxon>
        <taxon>Nematoda</taxon>
        <taxon>Chromadorea</taxon>
        <taxon>Rhabditida</taxon>
        <taxon>Tylenchina</taxon>
        <taxon>Tylenchomorpha</taxon>
        <taxon>Tylenchoidea</taxon>
        <taxon>Meloidogynidae</taxon>
        <taxon>Meloidogyninae</taxon>
        <taxon>Meloidogyne</taxon>
    </lineage>
</organism>
<dbReference type="Proteomes" id="UP001497535">
    <property type="component" value="Unassembled WGS sequence"/>
</dbReference>